<comment type="caution">
    <text evidence="1">The sequence shown here is derived from an EMBL/GenBank/DDBJ whole genome shotgun (WGS) entry which is preliminary data.</text>
</comment>
<evidence type="ECO:0000313" key="2">
    <source>
        <dbReference type="Proteomes" id="UP001152523"/>
    </source>
</evidence>
<protein>
    <submittedName>
        <fullName evidence="1">Uncharacterized protein</fullName>
    </submittedName>
</protein>
<evidence type="ECO:0000313" key="1">
    <source>
        <dbReference type="EMBL" id="CAH9073974.1"/>
    </source>
</evidence>
<proteinExistence type="predicted"/>
<dbReference type="EMBL" id="CAMAPF010000025">
    <property type="protein sequence ID" value="CAH9073974.1"/>
    <property type="molecule type" value="Genomic_DNA"/>
</dbReference>
<reference evidence="1" key="1">
    <citation type="submission" date="2022-07" db="EMBL/GenBank/DDBJ databases">
        <authorList>
            <person name="Macas J."/>
            <person name="Novak P."/>
            <person name="Neumann P."/>
        </authorList>
    </citation>
    <scope>NUCLEOTIDE SEQUENCE</scope>
</reference>
<organism evidence="1 2">
    <name type="scientific">Cuscuta epithymum</name>
    <dbReference type="NCBI Taxonomy" id="186058"/>
    <lineage>
        <taxon>Eukaryota</taxon>
        <taxon>Viridiplantae</taxon>
        <taxon>Streptophyta</taxon>
        <taxon>Embryophyta</taxon>
        <taxon>Tracheophyta</taxon>
        <taxon>Spermatophyta</taxon>
        <taxon>Magnoliopsida</taxon>
        <taxon>eudicotyledons</taxon>
        <taxon>Gunneridae</taxon>
        <taxon>Pentapetalae</taxon>
        <taxon>asterids</taxon>
        <taxon>lamiids</taxon>
        <taxon>Solanales</taxon>
        <taxon>Convolvulaceae</taxon>
        <taxon>Cuscuteae</taxon>
        <taxon>Cuscuta</taxon>
        <taxon>Cuscuta subgen. Cuscuta</taxon>
    </lineage>
</organism>
<dbReference type="Proteomes" id="UP001152523">
    <property type="component" value="Unassembled WGS sequence"/>
</dbReference>
<accession>A0AAV0CFJ0</accession>
<sequence>MGRTSAWAINPTPSFEDTRPILGYSTCWDILSRPITVHESKALRSTEPEQLGPFRPIRPTVAIWAHSGPCGPLGWRASPSPILYKYRSFPPYYGSLFLASSSSF</sequence>
<name>A0AAV0CFJ0_9ASTE</name>
<keyword evidence="2" id="KW-1185">Reference proteome</keyword>
<dbReference type="AlphaFoldDB" id="A0AAV0CFJ0"/>
<gene>
    <name evidence="1" type="ORF">CEPIT_LOCUS4825</name>
</gene>